<evidence type="ECO:0000313" key="1">
    <source>
        <dbReference type="EMBL" id="SNT68086.1"/>
    </source>
</evidence>
<dbReference type="InterPro" id="IPR030987">
    <property type="entry name" value="AbiV"/>
</dbReference>
<dbReference type="RefSeq" id="WP_089411067.1">
    <property type="nucleotide sequence ID" value="NZ_FZQA01000001.1"/>
</dbReference>
<protein>
    <submittedName>
        <fullName evidence="1">Abortive infection protein, AbiV family</fullName>
    </submittedName>
</protein>
<accession>A0A239PJV3</accession>
<dbReference type="Proteomes" id="UP000198346">
    <property type="component" value="Unassembled WGS sequence"/>
</dbReference>
<dbReference type="OrthoDB" id="8561078at2"/>
<dbReference type="EMBL" id="FZQA01000001">
    <property type="protein sequence ID" value="SNT68086.1"/>
    <property type="molecule type" value="Genomic_DNA"/>
</dbReference>
<organism evidence="1 2">
    <name type="scientific">Amphiplicatus metriothermophilus</name>
    <dbReference type="NCBI Taxonomy" id="1519374"/>
    <lineage>
        <taxon>Bacteria</taxon>
        <taxon>Pseudomonadati</taxon>
        <taxon>Pseudomonadota</taxon>
        <taxon>Alphaproteobacteria</taxon>
        <taxon>Parvularculales</taxon>
        <taxon>Parvularculaceae</taxon>
        <taxon>Amphiplicatus</taxon>
    </lineage>
</organism>
<evidence type="ECO:0000313" key="2">
    <source>
        <dbReference type="Proteomes" id="UP000198346"/>
    </source>
</evidence>
<proteinExistence type="predicted"/>
<name>A0A239PJV3_9PROT</name>
<keyword evidence="2" id="KW-1185">Reference proteome</keyword>
<gene>
    <name evidence="1" type="ORF">SAMN06297382_0582</name>
</gene>
<dbReference type="AlphaFoldDB" id="A0A239PJV3"/>
<sequence>MPRKKHHVTFSNEMLTACQSAAMENAESLYKEAELLLEKKYYARAYFLAVASIEETGKAALAFNALGRKLNDSSVQSRLNVEFQDHHVKIQVAVIALYKALCPAELRGELQSIAHLQASLIHGREPSMYVGFNEAGELHVPNGVVSCTAAADCVRLAKDCHSQTKKMLKNDKPYAFSDSQDRLFALGKKASKVWKEPDFHKYLLVVIENKNLNPDMLTTEIPAAIVDYYQRYFCKGRKFEDRL</sequence>
<reference evidence="1 2" key="1">
    <citation type="submission" date="2017-07" db="EMBL/GenBank/DDBJ databases">
        <authorList>
            <person name="Sun Z.S."/>
            <person name="Albrecht U."/>
            <person name="Echele G."/>
            <person name="Lee C.C."/>
        </authorList>
    </citation>
    <scope>NUCLEOTIDE SEQUENCE [LARGE SCALE GENOMIC DNA]</scope>
    <source>
        <strain evidence="1 2">CGMCC 1.12710</strain>
    </source>
</reference>
<dbReference type="Pfam" id="PF18728">
    <property type="entry name" value="HEPN_AbiV"/>
    <property type="match status" value="1"/>
</dbReference>
<dbReference type="NCBIfam" id="TIGR04498">
    <property type="entry name" value="AbiV_defense"/>
    <property type="match status" value="1"/>
</dbReference>